<evidence type="ECO:0000313" key="1">
    <source>
        <dbReference type="EMBL" id="QKU35018.1"/>
    </source>
</evidence>
<reference evidence="1" key="2">
    <citation type="journal article" date="2018" name="Nat. Commun.">
        <title>Tailed giant Tupanvirus possesses the most complete translational apparatus of the known virosphere.</title>
        <authorList>
            <person name="Abrahao J."/>
            <person name="Silva L."/>
            <person name="Silva L.S."/>
            <person name="Khalil J.Y.B."/>
            <person name="Rodrigues R."/>
            <person name="Arantes T."/>
            <person name="Assis F."/>
            <person name="Boratto P."/>
            <person name="Andrade M."/>
            <person name="Kroon E.G."/>
            <person name="Ribeiro B."/>
            <person name="Bergier I."/>
            <person name="Seligmann H."/>
            <person name="Ghigo E."/>
            <person name="Colson P."/>
            <person name="Levasseur A."/>
            <person name="Kroemer G."/>
            <person name="Raoult D."/>
            <person name="La Scola B."/>
        </authorList>
    </citation>
    <scope>NUCLEOTIDE SEQUENCE [LARGE SCALE GENOMIC DNA]</scope>
    <source>
        <strain evidence="1">Soda lake</strain>
    </source>
</reference>
<organism evidence="1">
    <name type="scientific">Tupanvirus soda lake</name>
    <dbReference type="NCBI Taxonomy" id="2126985"/>
    <lineage>
        <taxon>Viruses</taxon>
        <taxon>Varidnaviria</taxon>
        <taxon>Bamfordvirae</taxon>
        <taxon>Nucleocytoviricota</taxon>
        <taxon>Megaviricetes</taxon>
        <taxon>Imitervirales</taxon>
        <taxon>Mimiviridae</taxon>
        <taxon>Megamimivirinae</taxon>
        <taxon>Tupanvirus</taxon>
        <taxon>Tupanvirus salinum</taxon>
    </lineage>
</organism>
<proteinExistence type="predicted"/>
<dbReference type="GeneID" id="80518435"/>
<name>A0A6N1NTW3_9VIRU</name>
<sequence>MEVIDKSKIIKEINIRLSNIFGNNVTVLKKIMDEENIIISGLFIAECVCGDYLQNNVSIDFFSEFTASKLLDVFFKENGYKKTSISRQNILGDVESTVKIFKIKKDLSHEQNEYKINLWSTKKITKPVKIWLDNVMDFDICKNYYKIVNGEEKIYVKSYENTINKKTKFSFARVIGGFNYKYTIDKYIDYEKNGIIFINSGVDMYNYICDNAYIINKEKEHKKVYYNFIIKKCGKKSYPDENGNKKYKYVFDLVRR</sequence>
<dbReference type="EMBL" id="KY523104">
    <property type="protein sequence ID" value="QKU35018.1"/>
    <property type="molecule type" value="Genomic_DNA"/>
</dbReference>
<protein>
    <submittedName>
        <fullName evidence="1">Putative orfan</fullName>
    </submittedName>
</protein>
<reference evidence="1" key="1">
    <citation type="submission" date="2017-01" db="EMBL/GenBank/DDBJ databases">
        <authorList>
            <person name="Assis F.L."/>
            <person name="Abrahao J.S."/>
            <person name="Silva L."/>
            <person name="Khalil J.B."/>
            <person name="Rodrigues R."/>
            <person name="Silva L.S."/>
            <person name="Arantes T."/>
            <person name="Boratto P."/>
            <person name="Andrade M."/>
            <person name="Kroon E.G."/>
            <person name="Ribeiro B."/>
            <person name="Bergier I."/>
            <person name="Seligmann H."/>
            <person name="Ghigo E."/>
            <person name="Colson P."/>
            <person name="Levasseur A."/>
            <person name="Raoult D."/>
            <person name="Scola B.L."/>
        </authorList>
    </citation>
    <scope>NUCLEOTIDE SEQUENCE</scope>
    <source>
        <strain evidence="1">Soda lake</strain>
    </source>
</reference>
<dbReference type="KEGG" id="vg:80518435"/>
<dbReference type="RefSeq" id="YP_010781671.1">
    <property type="nucleotide sequence ID" value="NC_075039.1"/>
</dbReference>
<accession>A0A6N1NTW3</accession>